<protein>
    <submittedName>
        <fullName evidence="9">Putative outer membrane starch-binding protein</fullName>
    </submittedName>
</protein>
<dbReference type="Pfam" id="PF07980">
    <property type="entry name" value="SusD_RagB"/>
    <property type="match status" value="1"/>
</dbReference>
<evidence type="ECO:0000313" key="10">
    <source>
        <dbReference type="Proteomes" id="UP000249819"/>
    </source>
</evidence>
<comment type="subcellular location">
    <subcellularLocation>
        <location evidence="1">Cell outer membrane</location>
    </subcellularLocation>
</comment>
<dbReference type="RefSeq" id="WP_211323967.1">
    <property type="nucleotide sequence ID" value="NZ_QLMA01000006.1"/>
</dbReference>
<dbReference type="EMBL" id="QLMA01000006">
    <property type="protein sequence ID" value="RAJ79125.1"/>
    <property type="molecule type" value="Genomic_DNA"/>
</dbReference>
<sequence length="612" mass="68153">MKKSISIIQTTLVAAAVAVFATGCTKNLLDQMPTTEVNVDQFWKSEDDATYAVMGAYNATRSVFDRDYYFDGQGEYTKTRGTSTTSTNAVAYNPSSSAGYSPQSYGDKFDNYFEGLYGSVNRANYVIVNTQDLINRNIGNAANLQRIIAEAKLLRGMTYFRLISMWGDVPYFTKVNTTNSDVATLSRMPIAQIKDSIMADFNYAFDNLPVKSTQIGRAAKPAALAFRGKLQLFWACWNKNGWPELTGFKPDAAAAVEAYKAAAADFGHVINDYGLTLFRGGEPGAIDTLGGADILPNYFYLFQPIANGDAEMIMTFTHGGTNTGQGEELMRDFGGRTQESAQCWVNPRYEIADKYQLTTTGDFAAKLIPMDPTKAGARTTLNSAVNPASYANRDYRMKATMLWDYEKIIGMASLKSSGFAPYIYKTWGAQITLGGVNYITYNTDGTKTGYVFRKFIRNYAGQGRSDGDYNYPVMRLADVFLMYAEASNEAYGPQADAVALVNKVRHRGNLPPLTGAKYADKNTFFSAIEQERIVELLAEGQRGFDLRRWRALERIWGGVGATGRYLLDTQGAQNDRYYNNAIDRDYTRAYIYKIPQGERDRNPNLTQNTPWL</sequence>
<feature type="signal peptide" evidence="6">
    <location>
        <begin position="1"/>
        <end position="21"/>
    </location>
</feature>
<keyword evidence="5" id="KW-0998">Cell outer membrane</keyword>
<keyword evidence="4" id="KW-0472">Membrane</keyword>
<evidence type="ECO:0000256" key="1">
    <source>
        <dbReference type="ARBA" id="ARBA00004442"/>
    </source>
</evidence>
<feature type="domain" description="RagB/SusD" evidence="7">
    <location>
        <begin position="325"/>
        <end position="611"/>
    </location>
</feature>
<evidence type="ECO:0000259" key="7">
    <source>
        <dbReference type="Pfam" id="PF07980"/>
    </source>
</evidence>
<dbReference type="SUPFAM" id="SSF48452">
    <property type="entry name" value="TPR-like"/>
    <property type="match status" value="1"/>
</dbReference>
<dbReference type="Proteomes" id="UP000249819">
    <property type="component" value="Unassembled WGS sequence"/>
</dbReference>
<dbReference type="Pfam" id="PF14322">
    <property type="entry name" value="SusD-like_3"/>
    <property type="match status" value="1"/>
</dbReference>
<feature type="domain" description="SusD-like N-terminal" evidence="8">
    <location>
        <begin position="76"/>
        <end position="230"/>
    </location>
</feature>
<organism evidence="9 10">
    <name type="scientific">Chitinophaga dinghuensis</name>
    <dbReference type="NCBI Taxonomy" id="1539050"/>
    <lineage>
        <taxon>Bacteria</taxon>
        <taxon>Pseudomonadati</taxon>
        <taxon>Bacteroidota</taxon>
        <taxon>Chitinophagia</taxon>
        <taxon>Chitinophagales</taxon>
        <taxon>Chitinophagaceae</taxon>
        <taxon>Chitinophaga</taxon>
    </lineage>
</organism>
<gene>
    <name evidence="9" type="ORF">CLV59_106185</name>
</gene>
<evidence type="ECO:0000256" key="3">
    <source>
        <dbReference type="ARBA" id="ARBA00022729"/>
    </source>
</evidence>
<comment type="caution">
    <text evidence="9">The sequence shown here is derived from an EMBL/GenBank/DDBJ whole genome shotgun (WGS) entry which is preliminary data.</text>
</comment>
<keyword evidence="3 6" id="KW-0732">Signal</keyword>
<comment type="similarity">
    <text evidence="2">Belongs to the SusD family.</text>
</comment>
<keyword evidence="10" id="KW-1185">Reference proteome</keyword>
<dbReference type="InterPro" id="IPR033985">
    <property type="entry name" value="SusD-like_N"/>
</dbReference>
<feature type="chain" id="PRO_5016265291" evidence="6">
    <location>
        <begin position="22"/>
        <end position="612"/>
    </location>
</feature>
<dbReference type="GO" id="GO:0009279">
    <property type="term" value="C:cell outer membrane"/>
    <property type="evidence" value="ECO:0007669"/>
    <property type="project" value="UniProtKB-SubCell"/>
</dbReference>
<dbReference type="AlphaFoldDB" id="A0A327VVX9"/>
<evidence type="ECO:0000259" key="8">
    <source>
        <dbReference type="Pfam" id="PF14322"/>
    </source>
</evidence>
<proteinExistence type="inferred from homology"/>
<evidence type="ECO:0000256" key="5">
    <source>
        <dbReference type="ARBA" id="ARBA00023237"/>
    </source>
</evidence>
<evidence type="ECO:0000313" key="9">
    <source>
        <dbReference type="EMBL" id="RAJ79125.1"/>
    </source>
</evidence>
<dbReference type="InterPro" id="IPR012944">
    <property type="entry name" value="SusD_RagB_dom"/>
</dbReference>
<dbReference type="InterPro" id="IPR011990">
    <property type="entry name" value="TPR-like_helical_dom_sf"/>
</dbReference>
<dbReference type="PROSITE" id="PS51257">
    <property type="entry name" value="PROKAR_LIPOPROTEIN"/>
    <property type="match status" value="1"/>
</dbReference>
<name>A0A327VVX9_9BACT</name>
<dbReference type="Gene3D" id="1.25.40.390">
    <property type="match status" value="1"/>
</dbReference>
<evidence type="ECO:0000256" key="2">
    <source>
        <dbReference type="ARBA" id="ARBA00006275"/>
    </source>
</evidence>
<accession>A0A327VVX9</accession>
<evidence type="ECO:0000256" key="4">
    <source>
        <dbReference type="ARBA" id="ARBA00023136"/>
    </source>
</evidence>
<reference evidence="9 10" key="1">
    <citation type="submission" date="2018-06" db="EMBL/GenBank/DDBJ databases">
        <title>Genomic Encyclopedia of Archaeal and Bacterial Type Strains, Phase II (KMG-II): from individual species to whole genera.</title>
        <authorList>
            <person name="Goeker M."/>
        </authorList>
    </citation>
    <scope>NUCLEOTIDE SEQUENCE [LARGE SCALE GENOMIC DNA]</scope>
    <source>
        <strain evidence="9 10">DSM 29821</strain>
    </source>
</reference>
<evidence type="ECO:0000256" key="6">
    <source>
        <dbReference type="SAM" id="SignalP"/>
    </source>
</evidence>